<reference evidence="1" key="1">
    <citation type="submission" date="2016-04" db="EMBL/GenBank/DDBJ databases">
        <authorList>
            <person name="Evans L.H."/>
            <person name="Alamgir A."/>
            <person name="Owens N."/>
            <person name="Weber N.D."/>
            <person name="Virtaneva K."/>
            <person name="Barbian K."/>
            <person name="Babar A."/>
            <person name="Rosenke K."/>
        </authorList>
    </citation>
    <scope>NUCLEOTIDE SEQUENCE</scope>
    <source>
        <strain evidence="1">86</strain>
    </source>
</reference>
<protein>
    <submittedName>
        <fullName evidence="1">Uncharacterized protein</fullName>
    </submittedName>
</protein>
<accession>A0A212KLZ6</accession>
<gene>
    <name evidence="1" type="ORF">KL86APRO_30153</name>
</gene>
<sequence length="59" mass="6551">MTRGYRQQCLTEGYARAAQVARETAAEYANAGLPVEAAIAEREAARLDAIRQQIERGER</sequence>
<evidence type="ECO:0000313" key="1">
    <source>
        <dbReference type="EMBL" id="SBW12662.1"/>
    </source>
</evidence>
<dbReference type="AlphaFoldDB" id="A0A212KLZ6"/>
<organism evidence="1">
    <name type="scientific">uncultured Alphaproteobacteria bacterium</name>
    <dbReference type="NCBI Taxonomy" id="91750"/>
    <lineage>
        <taxon>Bacteria</taxon>
        <taxon>Pseudomonadati</taxon>
        <taxon>Pseudomonadota</taxon>
        <taxon>Alphaproteobacteria</taxon>
        <taxon>environmental samples</taxon>
    </lineage>
</organism>
<name>A0A212KLZ6_9PROT</name>
<dbReference type="EMBL" id="FLUO01000003">
    <property type="protein sequence ID" value="SBW12662.1"/>
    <property type="molecule type" value="Genomic_DNA"/>
</dbReference>
<proteinExistence type="predicted"/>